<keyword evidence="3 6" id="KW-0812">Transmembrane</keyword>
<feature type="transmembrane region" description="Helical" evidence="6">
    <location>
        <begin position="229"/>
        <end position="247"/>
    </location>
</feature>
<evidence type="ECO:0000256" key="1">
    <source>
        <dbReference type="ARBA" id="ARBA00004651"/>
    </source>
</evidence>
<keyword evidence="4 6" id="KW-1133">Transmembrane helix</keyword>
<dbReference type="PANTHER" id="PTHR42718:SF9">
    <property type="entry name" value="MAJOR FACILITATOR SUPERFAMILY MULTIDRUG TRANSPORTER MFSC"/>
    <property type="match status" value="1"/>
</dbReference>
<dbReference type="InterPro" id="IPR011701">
    <property type="entry name" value="MFS"/>
</dbReference>
<keyword evidence="5 6" id="KW-0472">Membrane</keyword>
<gene>
    <name evidence="8" type="ORF">CLV54_3217</name>
</gene>
<dbReference type="PANTHER" id="PTHR42718">
    <property type="entry name" value="MAJOR FACILITATOR SUPERFAMILY MULTIDRUG TRANSPORTER MFSC"/>
    <property type="match status" value="1"/>
</dbReference>
<dbReference type="GO" id="GO:0022857">
    <property type="term" value="F:transmembrane transporter activity"/>
    <property type="evidence" value="ECO:0007669"/>
    <property type="project" value="InterPro"/>
</dbReference>
<evidence type="ECO:0000313" key="8">
    <source>
        <dbReference type="EMBL" id="PJJ55327.1"/>
    </source>
</evidence>
<feature type="transmembrane region" description="Helical" evidence="6">
    <location>
        <begin position="308"/>
        <end position="332"/>
    </location>
</feature>
<dbReference type="InterPro" id="IPR036259">
    <property type="entry name" value="MFS_trans_sf"/>
</dbReference>
<feature type="transmembrane region" description="Helical" evidence="6">
    <location>
        <begin position="74"/>
        <end position="98"/>
    </location>
</feature>
<dbReference type="RefSeq" id="WP_100345985.1">
    <property type="nucleotide sequence ID" value="NZ_PGFB01000006.1"/>
</dbReference>
<evidence type="ECO:0000259" key="7">
    <source>
        <dbReference type="PROSITE" id="PS50850"/>
    </source>
</evidence>
<protein>
    <submittedName>
        <fullName evidence="8">Sugar phosphate permease</fullName>
    </submittedName>
</protein>
<dbReference type="Proteomes" id="UP000230161">
    <property type="component" value="Unassembled WGS sequence"/>
</dbReference>
<comment type="caution">
    <text evidence="8">The sequence shown here is derived from an EMBL/GenBank/DDBJ whole genome shotgun (WGS) entry which is preliminary data.</text>
</comment>
<sequence>MNSRRSWLIFGVGVLAYVIAVMQRTSLGVASVSASERFGGAASELAALAVLQLVVYAGMQIPVGVLIDRLGPRVLMIAGSSIMVAGQVTVAFSTTIGFAVLGRILVGAGDAMIFISLIRLVNSWFEGRIVPQLSQWIGNIGQLGQVLSAVPFAIVLHSLGWEWAFLSAASASVVAVIGTVAAIRDRPATSSEPPRVTSWSVALGQLRASFARPGTQLGFWSHFVSQSPGTVFSLLWGIPFLVYGLGYSEELSASLLIVLVAAGVVAGPILGLLSARFPLRRSNLVLGVVAAMAVVWTIVLLWPGVPPLWLVVVLIAVLGVGGPGSVIGFDFARTFNPIRSLGSANGVVNVGGFLASFVMMFVIGLVLDAQAGGSASSASIYTLDAFRLAFCVQYAVVGFGVVMLLRARRRTRRRLVDDEGIEVAPLWVSLMKVWRGGGRGSDGRQTMQ</sequence>
<accession>A0A2M9BBK6</accession>
<evidence type="ECO:0000256" key="3">
    <source>
        <dbReference type="ARBA" id="ARBA00022692"/>
    </source>
</evidence>
<keyword evidence="9" id="KW-1185">Reference proteome</keyword>
<dbReference type="Pfam" id="PF07690">
    <property type="entry name" value="MFS_1"/>
    <property type="match status" value="1"/>
</dbReference>
<evidence type="ECO:0000313" key="9">
    <source>
        <dbReference type="Proteomes" id="UP000230161"/>
    </source>
</evidence>
<dbReference type="Gene3D" id="1.20.1250.20">
    <property type="entry name" value="MFS general substrate transporter like domains"/>
    <property type="match status" value="2"/>
</dbReference>
<dbReference type="CDD" id="cd06174">
    <property type="entry name" value="MFS"/>
    <property type="match status" value="1"/>
</dbReference>
<dbReference type="PROSITE" id="PS50850">
    <property type="entry name" value="MFS"/>
    <property type="match status" value="1"/>
</dbReference>
<evidence type="ECO:0000256" key="2">
    <source>
        <dbReference type="ARBA" id="ARBA00022448"/>
    </source>
</evidence>
<comment type="subcellular location">
    <subcellularLocation>
        <location evidence="1">Cell membrane</location>
        <topology evidence="1">Multi-pass membrane protein</topology>
    </subcellularLocation>
</comment>
<dbReference type="SUPFAM" id="SSF103473">
    <property type="entry name" value="MFS general substrate transporter"/>
    <property type="match status" value="1"/>
</dbReference>
<feature type="transmembrane region" description="Helical" evidence="6">
    <location>
        <begin position="45"/>
        <end position="67"/>
    </location>
</feature>
<reference evidence="8 9" key="1">
    <citation type="submission" date="2017-11" db="EMBL/GenBank/DDBJ databases">
        <title>Genomic Encyclopedia of Archaeal and Bacterial Type Strains, Phase II (KMG-II): From Individual Species to Whole Genera.</title>
        <authorList>
            <person name="Goeker M."/>
        </authorList>
    </citation>
    <scope>NUCLEOTIDE SEQUENCE [LARGE SCALE GENOMIC DNA]</scope>
    <source>
        <strain evidence="8 9">DSM 25625</strain>
    </source>
</reference>
<feature type="transmembrane region" description="Helical" evidence="6">
    <location>
        <begin position="284"/>
        <end position="302"/>
    </location>
</feature>
<dbReference type="OrthoDB" id="4332123at2"/>
<dbReference type="InterPro" id="IPR020846">
    <property type="entry name" value="MFS_dom"/>
</dbReference>
<evidence type="ECO:0000256" key="4">
    <source>
        <dbReference type="ARBA" id="ARBA00022989"/>
    </source>
</evidence>
<feature type="transmembrane region" description="Helical" evidence="6">
    <location>
        <begin position="137"/>
        <end position="157"/>
    </location>
</feature>
<name>A0A2M9BBK6_9MICO</name>
<feature type="transmembrane region" description="Helical" evidence="6">
    <location>
        <begin position="163"/>
        <end position="183"/>
    </location>
</feature>
<proteinExistence type="predicted"/>
<dbReference type="AlphaFoldDB" id="A0A2M9BBK6"/>
<organism evidence="8 9">
    <name type="scientific">Compostimonas suwonensis</name>
    <dbReference type="NCBI Taxonomy" id="1048394"/>
    <lineage>
        <taxon>Bacteria</taxon>
        <taxon>Bacillati</taxon>
        <taxon>Actinomycetota</taxon>
        <taxon>Actinomycetes</taxon>
        <taxon>Micrococcales</taxon>
        <taxon>Microbacteriaceae</taxon>
        <taxon>Compostimonas</taxon>
    </lineage>
</organism>
<dbReference type="GO" id="GO:0005886">
    <property type="term" value="C:plasma membrane"/>
    <property type="evidence" value="ECO:0007669"/>
    <property type="project" value="UniProtKB-SubCell"/>
</dbReference>
<dbReference type="EMBL" id="PGFB01000006">
    <property type="protein sequence ID" value="PJJ55327.1"/>
    <property type="molecule type" value="Genomic_DNA"/>
</dbReference>
<keyword evidence="2" id="KW-0813">Transport</keyword>
<feature type="transmembrane region" description="Helical" evidence="6">
    <location>
        <begin position="386"/>
        <end position="405"/>
    </location>
</feature>
<feature type="transmembrane region" description="Helical" evidence="6">
    <location>
        <begin position="344"/>
        <end position="366"/>
    </location>
</feature>
<feature type="domain" description="Major facilitator superfamily (MFS) profile" evidence="7">
    <location>
        <begin position="9"/>
        <end position="412"/>
    </location>
</feature>
<evidence type="ECO:0000256" key="5">
    <source>
        <dbReference type="ARBA" id="ARBA00023136"/>
    </source>
</evidence>
<feature type="transmembrane region" description="Helical" evidence="6">
    <location>
        <begin position="253"/>
        <end position="272"/>
    </location>
</feature>
<evidence type="ECO:0000256" key="6">
    <source>
        <dbReference type="SAM" id="Phobius"/>
    </source>
</evidence>
<feature type="transmembrane region" description="Helical" evidence="6">
    <location>
        <begin position="104"/>
        <end position="125"/>
    </location>
</feature>
<feature type="transmembrane region" description="Helical" evidence="6">
    <location>
        <begin position="7"/>
        <end position="25"/>
    </location>
</feature>